<gene>
    <name evidence="1" type="ORF">FSW04_16485</name>
</gene>
<dbReference type="RefSeq" id="WP_146921186.1">
    <property type="nucleotide sequence ID" value="NZ_CP042430.1"/>
</dbReference>
<dbReference type="AlphaFoldDB" id="A0A5B8U7M2"/>
<organism evidence="1 2">
    <name type="scientific">Baekduia soli</name>
    <dbReference type="NCBI Taxonomy" id="496014"/>
    <lineage>
        <taxon>Bacteria</taxon>
        <taxon>Bacillati</taxon>
        <taxon>Actinomycetota</taxon>
        <taxon>Thermoleophilia</taxon>
        <taxon>Solirubrobacterales</taxon>
        <taxon>Baekduiaceae</taxon>
        <taxon>Baekduia</taxon>
    </lineage>
</organism>
<evidence type="ECO:0000313" key="2">
    <source>
        <dbReference type="Proteomes" id="UP000321805"/>
    </source>
</evidence>
<evidence type="ECO:0000313" key="1">
    <source>
        <dbReference type="EMBL" id="QEC49010.1"/>
    </source>
</evidence>
<reference evidence="1 2" key="1">
    <citation type="journal article" date="2018" name="J. Microbiol.">
        <title>Baekduia soli gen. nov., sp. nov., a novel bacterium isolated from the soil of Baekdu Mountain and proposal of a novel family name, Baekduiaceae fam. nov.</title>
        <authorList>
            <person name="An D.S."/>
            <person name="Siddiqi M.Z."/>
            <person name="Kim K.H."/>
            <person name="Yu H.S."/>
            <person name="Im W.T."/>
        </authorList>
    </citation>
    <scope>NUCLEOTIDE SEQUENCE [LARGE SCALE GENOMIC DNA]</scope>
    <source>
        <strain evidence="1 2">BR7-21</strain>
    </source>
</reference>
<name>A0A5B8U7M2_9ACTN</name>
<sequence length="64" mass="7062">MPHIIVRADHPDDVVTHTEWVSRDDFETEHFRAQLAERLAWAVDDAAVCEGQGAGGDRPGGPRP</sequence>
<proteinExistence type="predicted"/>
<protein>
    <submittedName>
        <fullName evidence="1">Uncharacterized protein</fullName>
    </submittedName>
</protein>
<keyword evidence="2" id="KW-1185">Reference proteome</keyword>
<dbReference type="EMBL" id="CP042430">
    <property type="protein sequence ID" value="QEC49010.1"/>
    <property type="molecule type" value="Genomic_DNA"/>
</dbReference>
<accession>A0A5B8U7M2</accession>
<dbReference type="Proteomes" id="UP000321805">
    <property type="component" value="Chromosome"/>
</dbReference>
<dbReference type="KEGG" id="bsol:FSW04_16485"/>